<evidence type="ECO:0000256" key="2">
    <source>
        <dbReference type="ARBA" id="ARBA00022900"/>
    </source>
</evidence>
<sequence length="66" mass="7077">MGSIPGLEAKDKDGKVCIEICLEANYMTCPSTGNAELNPACNCYLANEDGCTIYLKDGTVEKCPRT</sequence>
<dbReference type="InterPro" id="IPR051391">
    <property type="entry name" value="Protease_inhibitor_I20"/>
</dbReference>
<dbReference type="PANTHER" id="PTHR33832">
    <property type="entry name" value="SERINE-TYPE ENDOPEPTIDASE INHIBITOR"/>
    <property type="match status" value="1"/>
</dbReference>
<dbReference type="SUPFAM" id="SSF100897">
    <property type="entry name" value="Plant proteinase inhibitors"/>
    <property type="match status" value="1"/>
</dbReference>
<keyword evidence="2" id="KW-0722">Serine protease inhibitor</keyword>
<evidence type="ECO:0000313" key="4">
    <source>
        <dbReference type="EMBL" id="AGT17252.1"/>
    </source>
</evidence>
<gene>
    <name evidence="4" type="ORF">SHCRBa_033_L20_R_30</name>
    <name evidence="3" type="ORF">SHCRBa_073_J10_R_110</name>
</gene>
<dbReference type="Pfam" id="PF02428">
    <property type="entry name" value="Prot_inhib_II"/>
    <property type="match status" value="1"/>
</dbReference>
<protein>
    <submittedName>
        <fullName evidence="3">Uncharacterized protein</fullName>
    </submittedName>
</protein>
<dbReference type="Gene3D" id="3.30.60.30">
    <property type="match status" value="1"/>
</dbReference>
<reference evidence="3" key="1">
    <citation type="submission" date="2013-05" db="EMBL/GenBank/DDBJ databases">
        <title>Building the sugarcane genome for biotechnology and identifying evolutionary trends.</title>
        <authorList>
            <person name="De Setta N."/>
            <person name="Monteiro-Vitorello C.B."/>
            <person name="Metcalfe C.J."/>
            <person name="Cruz G.M.Q."/>
            <person name="Del Bem L.E."/>
            <person name="Vicentini R."/>
            <person name="Nogueira F.T.S."/>
            <person name="Campos R.A."/>
            <person name="Nunes S.L."/>
            <person name="Turrini P.C.G."/>
            <person name="Vieira A.P."/>
            <person name="Cruz E.A.O."/>
            <person name="Correa T.C.S."/>
            <person name="Hotta C.T."/>
            <person name="de Mello-Varani A."/>
            <person name="Vautrin S."/>
            <person name="Trindade A.S."/>
            <person name="Vilela M.M."/>
            <person name="Horta C.L."/>
            <person name="Sato P.M."/>
            <person name="de Andrade R.F."/>
            <person name="Nishiyama M.Y."/>
            <person name="Cardoso-Silva C.B."/>
            <person name="Scortecci K.C."/>
            <person name="Garcia A.A.F."/>
            <person name="Carneiro M.S."/>
            <person name="Kim C."/>
            <person name="Paterson A.H."/>
            <person name="Berges H."/>
            <person name="D'Hont A."/>
            <person name="de-Souza A.P."/>
            <person name="Souza G.M."/>
            <person name="Vincentz M."/>
            <person name="Kitajima J.P."/>
            <person name="Van Sluys M.-A."/>
        </authorList>
    </citation>
    <scope>NUCLEOTIDE SEQUENCE</scope>
</reference>
<dbReference type="EMBL" id="KF184836">
    <property type="protein sequence ID" value="AGT17252.1"/>
    <property type="molecule type" value="Genomic_DNA"/>
</dbReference>
<evidence type="ECO:0000313" key="3">
    <source>
        <dbReference type="EMBL" id="AGT16451.1"/>
    </source>
</evidence>
<accession>A0A059Q2U6</accession>
<dbReference type="InterPro" id="IPR003465">
    <property type="entry name" value="Prot_inh_I20"/>
</dbReference>
<keyword evidence="2" id="KW-0646">Protease inhibitor</keyword>
<dbReference type="AlphaFoldDB" id="A0A059Q2U6"/>
<dbReference type="EMBL" id="KF184894">
    <property type="protein sequence ID" value="AGT16451.1"/>
    <property type="molecule type" value="Genomic_DNA"/>
</dbReference>
<dbReference type="PANTHER" id="PTHR33832:SF15">
    <property type="entry name" value="SERINE-TYPE ENDOPEPTIDASE INHIBITOR"/>
    <property type="match status" value="1"/>
</dbReference>
<evidence type="ECO:0000256" key="1">
    <source>
        <dbReference type="ARBA" id="ARBA00007766"/>
    </source>
</evidence>
<dbReference type="GO" id="GO:0004867">
    <property type="term" value="F:serine-type endopeptidase inhibitor activity"/>
    <property type="evidence" value="ECO:0007669"/>
    <property type="project" value="UniProtKB-KW"/>
</dbReference>
<organism evidence="3">
    <name type="scientific">Saccharum hybrid cultivar R570</name>
    <dbReference type="NCBI Taxonomy" id="131158"/>
    <lineage>
        <taxon>Eukaryota</taxon>
        <taxon>Viridiplantae</taxon>
        <taxon>Streptophyta</taxon>
        <taxon>Embryophyta</taxon>
        <taxon>Tracheophyta</taxon>
        <taxon>Spermatophyta</taxon>
        <taxon>Magnoliopsida</taxon>
        <taxon>Liliopsida</taxon>
        <taxon>Poales</taxon>
        <taxon>Poaceae</taxon>
        <taxon>PACMAD clade</taxon>
        <taxon>Panicoideae</taxon>
        <taxon>Andropogonodae</taxon>
        <taxon>Andropogoneae</taxon>
        <taxon>Saccharinae</taxon>
        <taxon>Saccharum</taxon>
        <taxon>Saccharum officinarum species complex</taxon>
    </lineage>
</organism>
<proteinExistence type="inferred from homology"/>
<name>A0A059Q2U6_9POAL</name>
<comment type="similarity">
    <text evidence="1">Belongs to the protease inhibitor I20 (potato type II proteinase inhibitor) family.</text>
</comment>